<evidence type="ECO:0000256" key="3">
    <source>
        <dbReference type="ARBA" id="ARBA00022737"/>
    </source>
</evidence>
<dbReference type="AlphaFoldDB" id="A0AAV6TYT4"/>
<comment type="subcellular location">
    <subcellularLocation>
        <location evidence="1">Nucleus</location>
    </subcellularLocation>
</comment>
<name>A0AAV6TYT4_9ARAC</name>
<evidence type="ECO:0000259" key="9">
    <source>
        <dbReference type="PROSITE" id="PS50157"/>
    </source>
</evidence>
<protein>
    <recommendedName>
        <fullName evidence="9">C2H2-type domain-containing protein</fullName>
    </recommendedName>
</protein>
<dbReference type="GO" id="GO:0010468">
    <property type="term" value="P:regulation of gene expression"/>
    <property type="evidence" value="ECO:0007669"/>
    <property type="project" value="UniProtKB-ARBA"/>
</dbReference>
<gene>
    <name evidence="10" type="ORF">JTE90_013192</name>
</gene>
<keyword evidence="6" id="KW-0539">Nucleus</keyword>
<dbReference type="InterPro" id="IPR036236">
    <property type="entry name" value="Znf_C2H2_sf"/>
</dbReference>
<dbReference type="SUPFAM" id="SSF57667">
    <property type="entry name" value="beta-beta-alpha zinc fingers"/>
    <property type="match status" value="4"/>
</dbReference>
<evidence type="ECO:0000256" key="1">
    <source>
        <dbReference type="ARBA" id="ARBA00004123"/>
    </source>
</evidence>
<dbReference type="FunFam" id="3.30.160.60:FF:000744">
    <property type="entry name" value="zinc finger E-box-binding homeobox 1"/>
    <property type="match status" value="1"/>
</dbReference>
<keyword evidence="3" id="KW-0677">Repeat</keyword>
<reference evidence="10 11" key="1">
    <citation type="journal article" date="2022" name="Nat. Ecol. Evol.">
        <title>A masculinizing supergene underlies an exaggerated male reproductive morph in a spider.</title>
        <authorList>
            <person name="Hendrickx F."/>
            <person name="De Corte Z."/>
            <person name="Sonet G."/>
            <person name="Van Belleghem S.M."/>
            <person name="Kostlbacher S."/>
            <person name="Vangestel C."/>
        </authorList>
    </citation>
    <scope>NUCLEOTIDE SEQUENCE [LARGE SCALE GENOMIC DNA]</scope>
    <source>
        <strain evidence="10">W744_W776</strain>
    </source>
</reference>
<feature type="region of interest" description="Disordered" evidence="8">
    <location>
        <begin position="338"/>
        <end position="369"/>
    </location>
</feature>
<dbReference type="PROSITE" id="PS00028">
    <property type="entry name" value="ZINC_FINGER_C2H2_1"/>
    <property type="match status" value="4"/>
</dbReference>
<dbReference type="PROSITE" id="PS50157">
    <property type="entry name" value="ZINC_FINGER_C2H2_2"/>
    <property type="match status" value="4"/>
</dbReference>
<dbReference type="Pfam" id="PF00096">
    <property type="entry name" value="zf-C2H2"/>
    <property type="match status" value="2"/>
</dbReference>
<comment type="caution">
    <text evidence="10">The sequence shown here is derived from an EMBL/GenBank/DDBJ whole genome shotgun (WGS) entry which is preliminary data.</text>
</comment>
<dbReference type="EMBL" id="JAFNEN010000826">
    <property type="protein sequence ID" value="KAG8177038.1"/>
    <property type="molecule type" value="Genomic_DNA"/>
</dbReference>
<feature type="domain" description="C2H2-type" evidence="9">
    <location>
        <begin position="235"/>
        <end position="263"/>
    </location>
</feature>
<evidence type="ECO:0000256" key="4">
    <source>
        <dbReference type="ARBA" id="ARBA00022771"/>
    </source>
</evidence>
<keyword evidence="4 7" id="KW-0863">Zinc-finger</keyword>
<sequence length="618" mass="70024">MDVIKVYNSPAVAMQGISDVFQRHKKDFILCFKTTDEIIVDYKPDLHSREIMVKKEIVIESNETAPLEIKMCDQQENGLKTIEEKFSKHEDAKTSSSLKSNVECPMQHFSLHDESKNISIEDSLEQVHLRCHTGEKPVKCYLCDKNFANQQSFKKHMKSAMHLKKSTSAEKVELNKTFLCSICGAKFFRLQTLRRHVETIHLPGEVFKCPHCDYSTKFKANFVRHKEGHFNIKRYVCELCGASFRALGTLQEHQTFVHSDCRNFSCDTCGKAFKNKSTLQRHLRIHKDERPYKCHCNLSYKRLSHLKRHLAAAHGITPEKGLKKIAIFNKDSSSNVEPFGGVQGLTSNNAELDSQNENSSENDLPDRDEQTVPLIKSSIDKDQCDYISYKNLVNLSEESVPAIDFESSEKQLPSPSALSVMLSDTQDSITLEDHSLVASPSTYNLPASGPQKLKHSVQLDKINRPHSLPNLNFQTYSNETYFPISVDNFDISSSNPPVSILDKEEPSPAHEHLFEDITNFNPTSDSEIIESSSDIFFSVSKNSDSWNPKANRMSSAFGNFEITEDSYNKIPSTLSEFSNNFSSTYSPLLACNLVFPDDPLMECTIDADSFNTDDFVLQ</sequence>
<keyword evidence="11" id="KW-1185">Reference proteome</keyword>
<evidence type="ECO:0000313" key="10">
    <source>
        <dbReference type="EMBL" id="KAG8177038.1"/>
    </source>
</evidence>
<evidence type="ECO:0000313" key="11">
    <source>
        <dbReference type="Proteomes" id="UP000827092"/>
    </source>
</evidence>
<dbReference type="InterPro" id="IPR022755">
    <property type="entry name" value="Znf_C2H2_jaz"/>
</dbReference>
<feature type="compositionally biased region" description="Polar residues" evidence="8">
    <location>
        <begin position="344"/>
        <end position="362"/>
    </location>
</feature>
<organism evidence="10 11">
    <name type="scientific">Oedothorax gibbosus</name>
    <dbReference type="NCBI Taxonomy" id="931172"/>
    <lineage>
        <taxon>Eukaryota</taxon>
        <taxon>Metazoa</taxon>
        <taxon>Ecdysozoa</taxon>
        <taxon>Arthropoda</taxon>
        <taxon>Chelicerata</taxon>
        <taxon>Arachnida</taxon>
        <taxon>Araneae</taxon>
        <taxon>Araneomorphae</taxon>
        <taxon>Entelegynae</taxon>
        <taxon>Araneoidea</taxon>
        <taxon>Linyphiidae</taxon>
        <taxon>Erigoninae</taxon>
        <taxon>Oedothorax</taxon>
    </lineage>
</organism>
<evidence type="ECO:0000256" key="2">
    <source>
        <dbReference type="ARBA" id="ARBA00022723"/>
    </source>
</evidence>
<dbReference type="PANTHER" id="PTHR24379">
    <property type="entry name" value="KRAB AND ZINC FINGER DOMAIN-CONTAINING"/>
    <property type="match status" value="1"/>
</dbReference>
<dbReference type="GO" id="GO:0008270">
    <property type="term" value="F:zinc ion binding"/>
    <property type="evidence" value="ECO:0007669"/>
    <property type="project" value="UniProtKB-KW"/>
</dbReference>
<evidence type="ECO:0000256" key="6">
    <source>
        <dbReference type="ARBA" id="ARBA00023242"/>
    </source>
</evidence>
<evidence type="ECO:0000256" key="8">
    <source>
        <dbReference type="SAM" id="MobiDB-lite"/>
    </source>
</evidence>
<dbReference type="GO" id="GO:0005634">
    <property type="term" value="C:nucleus"/>
    <property type="evidence" value="ECO:0007669"/>
    <property type="project" value="UniProtKB-SubCell"/>
</dbReference>
<keyword evidence="5" id="KW-0862">Zinc</keyword>
<accession>A0AAV6TYT4</accession>
<evidence type="ECO:0000256" key="5">
    <source>
        <dbReference type="ARBA" id="ARBA00022833"/>
    </source>
</evidence>
<feature type="domain" description="C2H2-type" evidence="9">
    <location>
        <begin position="264"/>
        <end position="291"/>
    </location>
</feature>
<dbReference type="Proteomes" id="UP000827092">
    <property type="component" value="Unassembled WGS sequence"/>
</dbReference>
<evidence type="ECO:0000256" key="7">
    <source>
        <dbReference type="PROSITE-ProRule" id="PRU00042"/>
    </source>
</evidence>
<dbReference type="PANTHER" id="PTHR24379:SF121">
    <property type="entry name" value="C2H2-TYPE DOMAIN-CONTAINING PROTEIN"/>
    <property type="match status" value="1"/>
</dbReference>
<feature type="domain" description="C2H2-type" evidence="9">
    <location>
        <begin position="178"/>
        <end position="201"/>
    </location>
</feature>
<proteinExistence type="predicted"/>
<dbReference type="Pfam" id="PF12171">
    <property type="entry name" value="zf-C2H2_jaz"/>
    <property type="match status" value="1"/>
</dbReference>
<dbReference type="InterPro" id="IPR013087">
    <property type="entry name" value="Znf_C2H2_type"/>
</dbReference>
<dbReference type="Gene3D" id="3.30.160.60">
    <property type="entry name" value="Classic Zinc Finger"/>
    <property type="match status" value="4"/>
</dbReference>
<feature type="domain" description="C2H2-type" evidence="9">
    <location>
        <begin position="138"/>
        <end position="167"/>
    </location>
</feature>
<keyword evidence="2" id="KW-0479">Metal-binding</keyword>
<dbReference type="SMART" id="SM00355">
    <property type="entry name" value="ZnF_C2H2"/>
    <property type="match status" value="6"/>
</dbReference>